<dbReference type="InterPro" id="IPR029052">
    <property type="entry name" value="Metallo-depent_PP-like"/>
</dbReference>
<dbReference type="InterPro" id="IPR050535">
    <property type="entry name" value="DNA_Repair-Maintenance_Comp"/>
</dbReference>
<evidence type="ECO:0000313" key="4">
    <source>
        <dbReference type="Proteomes" id="UP001596108"/>
    </source>
</evidence>
<accession>A0ABW0QXL9</accession>
<dbReference type="InterPro" id="IPR014576">
    <property type="entry name" value="Pesterase_YhaO"/>
</dbReference>
<feature type="domain" description="Calcineurin-like phosphoesterase" evidence="2">
    <location>
        <begin position="6"/>
        <end position="204"/>
    </location>
</feature>
<organism evidence="3 4">
    <name type="scientific">Cohnella yongneupensis</name>
    <dbReference type="NCBI Taxonomy" id="425006"/>
    <lineage>
        <taxon>Bacteria</taxon>
        <taxon>Bacillati</taxon>
        <taxon>Bacillota</taxon>
        <taxon>Bacilli</taxon>
        <taxon>Bacillales</taxon>
        <taxon>Paenibacillaceae</taxon>
        <taxon>Cohnella</taxon>
    </lineage>
</organism>
<gene>
    <name evidence="3" type="ORF">ACFPQ4_06900</name>
</gene>
<protein>
    <submittedName>
        <fullName evidence="3">Exonuclease SbcCD subunit D</fullName>
    </submittedName>
</protein>
<evidence type="ECO:0000256" key="1">
    <source>
        <dbReference type="ARBA" id="ARBA00022801"/>
    </source>
</evidence>
<dbReference type="RefSeq" id="WP_378111110.1">
    <property type="nucleotide sequence ID" value="NZ_JBHSNC010000021.1"/>
</dbReference>
<dbReference type="EMBL" id="JBHSNC010000021">
    <property type="protein sequence ID" value="MFC5529178.1"/>
    <property type="molecule type" value="Genomic_DNA"/>
</dbReference>
<dbReference type="InterPro" id="IPR004843">
    <property type="entry name" value="Calcineurin-like_PHP"/>
</dbReference>
<evidence type="ECO:0000259" key="2">
    <source>
        <dbReference type="Pfam" id="PF00149"/>
    </source>
</evidence>
<reference evidence="4" key="1">
    <citation type="journal article" date="2019" name="Int. J. Syst. Evol. Microbiol.">
        <title>The Global Catalogue of Microorganisms (GCM) 10K type strain sequencing project: providing services to taxonomists for standard genome sequencing and annotation.</title>
        <authorList>
            <consortium name="The Broad Institute Genomics Platform"/>
            <consortium name="The Broad Institute Genome Sequencing Center for Infectious Disease"/>
            <person name="Wu L."/>
            <person name="Ma J."/>
        </authorList>
    </citation>
    <scope>NUCLEOTIDE SEQUENCE [LARGE SCALE GENOMIC DNA]</scope>
    <source>
        <strain evidence="4">CGMCC 1.18578</strain>
    </source>
</reference>
<keyword evidence="1" id="KW-0378">Hydrolase</keyword>
<sequence>MGVPFTFMHAADLHLDSPFKSLAKAPEAVRSRLREATFAALRRLVDAAKREKVDFVVLSGDLYDAADRSLRAQLRLQRALTELTEQGIEVFAVHGNHDPESGRQAMLDPPPGLFVFGSDDVGCLPAHARGGEVVANVYGISYPNAAVTDNLALRFVRSEGATFHIAVLHANVDGDPAHDNYAPCRLDELVAAGFDYWALGHVHGRRVLHEYPHVVYPGNLQGRSIRETDSKGAYIVKVSSTGGVEMKFVDVADVLWRESVISIAGIEREQELKERLLAAVEEMRMSSQGRPVVARLRLEGRGALHERLLEPSVAEEWLAELRDWVGAPDDAEGDWLWPEAIAVRTSSLLRLEAAAEEEGFVGEMLRIGLEASDDEERSSALFKEALESLRKQPALRGWLDSRSHEERAEWIRQAMELSVSLLREEQ</sequence>
<dbReference type="CDD" id="cd00840">
    <property type="entry name" value="MPP_Mre11_N"/>
    <property type="match status" value="1"/>
</dbReference>
<keyword evidence="3" id="KW-0269">Exonuclease</keyword>
<dbReference type="InterPro" id="IPR041796">
    <property type="entry name" value="Mre11_N"/>
</dbReference>
<evidence type="ECO:0000313" key="3">
    <source>
        <dbReference type="EMBL" id="MFC5529178.1"/>
    </source>
</evidence>
<dbReference type="Proteomes" id="UP001596108">
    <property type="component" value="Unassembled WGS sequence"/>
</dbReference>
<keyword evidence="4" id="KW-1185">Reference proteome</keyword>
<name>A0ABW0QXL9_9BACL</name>
<dbReference type="Gene3D" id="3.60.21.10">
    <property type="match status" value="1"/>
</dbReference>
<proteinExistence type="predicted"/>
<dbReference type="GO" id="GO:0004527">
    <property type="term" value="F:exonuclease activity"/>
    <property type="evidence" value="ECO:0007669"/>
    <property type="project" value="UniProtKB-KW"/>
</dbReference>
<comment type="caution">
    <text evidence="3">The sequence shown here is derived from an EMBL/GenBank/DDBJ whole genome shotgun (WGS) entry which is preliminary data.</text>
</comment>
<keyword evidence="3" id="KW-0540">Nuclease</keyword>
<dbReference type="PANTHER" id="PTHR30337">
    <property type="entry name" value="COMPONENT OF ATP-DEPENDENT DSDNA EXONUCLEASE"/>
    <property type="match status" value="1"/>
</dbReference>
<dbReference type="SUPFAM" id="SSF56300">
    <property type="entry name" value="Metallo-dependent phosphatases"/>
    <property type="match status" value="1"/>
</dbReference>
<dbReference type="PANTHER" id="PTHR30337:SF7">
    <property type="entry name" value="PHOSPHOESTERASE"/>
    <property type="match status" value="1"/>
</dbReference>
<dbReference type="PIRSF" id="PIRSF033091">
    <property type="entry name" value="Pesterase_YhaO"/>
    <property type="match status" value="1"/>
</dbReference>
<dbReference type="Pfam" id="PF00149">
    <property type="entry name" value="Metallophos"/>
    <property type="match status" value="1"/>
</dbReference>